<evidence type="ECO:0000256" key="2">
    <source>
        <dbReference type="ARBA" id="ARBA00022692"/>
    </source>
</evidence>
<dbReference type="Proteomes" id="UP000013378">
    <property type="component" value="Unassembled WGS sequence"/>
</dbReference>
<dbReference type="PANTHER" id="PTHR39344">
    <property type="entry name" value="UPF0182 PROTEIN SLL1060"/>
    <property type="match status" value="1"/>
</dbReference>
<accession>R1CE37</accession>
<evidence type="ECO:0000256" key="1">
    <source>
        <dbReference type="ARBA" id="ARBA00022475"/>
    </source>
</evidence>
<feature type="transmembrane region" description="Helical" evidence="5">
    <location>
        <begin position="287"/>
        <end position="305"/>
    </location>
</feature>
<dbReference type="PANTHER" id="PTHR39344:SF1">
    <property type="entry name" value="UPF0182 PROTEIN SLL1060"/>
    <property type="match status" value="1"/>
</dbReference>
<dbReference type="RefSeq" id="WP_006312664.1">
    <property type="nucleotide sequence ID" value="NZ_ARZA01000146.1"/>
</dbReference>
<dbReference type="PATRIC" id="fig|1304284.3.peg.1378"/>
<dbReference type="GO" id="GO:0005576">
    <property type="term" value="C:extracellular region"/>
    <property type="evidence" value="ECO:0007669"/>
    <property type="project" value="TreeGrafter"/>
</dbReference>
<comment type="caution">
    <text evidence="6">The sequence shown here is derived from an EMBL/GenBank/DDBJ whole genome shotgun (WGS) entry which is preliminary data.</text>
</comment>
<evidence type="ECO:0000256" key="4">
    <source>
        <dbReference type="ARBA" id="ARBA00023136"/>
    </source>
</evidence>
<evidence type="ECO:0000313" key="6">
    <source>
        <dbReference type="EMBL" id="EOD00535.1"/>
    </source>
</evidence>
<keyword evidence="3 5" id="KW-1133">Transmembrane helix</keyword>
<name>R1CE37_9FIRM</name>
<organism evidence="6 7">
    <name type="scientific">Caldisalinibacter kiritimatiensis</name>
    <dbReference type="NCBI Taxonomy" id="1304284"/>
    <lineage>
        <taxon>Bacteria</taxon>
        <taxon>Bacillati</taxon>
        <taxon>Bacillota</taxon>
        <taxon>Tissierellia</taxon>
        <taxon>Tissierellales</taxon>
        <taxon>Thermohalobacteraceae</taxon>
        <taxon>Caldisalinibacter</taxon>
    </lineage>
</organism>
<feature type="transmembrane region" description="Helical" evidence="5">
    <location>
        <begin position="260"/>
        <end position="280"/>
    </location>
</feature>
<keyword evidence="1 5" id="KW-1003">Cell membrane</keyword>
<dbReference type="AlphaFoldDB" id="R1CE37"/>
<dbReference type="GO" id="GO:0005886">
    <property type="term" value="C:plasma membrane"/>
    <property type="evidence" value="ECO:0007669"/>
    <property type="project" value="UniProtKB-SubCell"/>
</dbReference>
<evidence type="ECO:0000256" key="3">
    <source>
        <dbReference type="ARBA" id="ARBA00022989"/>
    </source>
</evidence>
<comment type="similarity">
    <text evidence="5">Belongs to the UPF0182 family.</text>
</comment>
<keyword evidence="2 5" id="KW-0812">Transmembrane</keyword>
<feature type="transmembrane region" description="Helical" evidence="5">
    <location>
        <begin position="53"/>
        <end position="73"/>
    </location>
</feature>
<gene>
    <name evidence="6" type="ORF">L21TH_1408</name>
</gene>
<feature type="transmembrane region" description="Helical" evidence="5">
    <location>
        <begin position="154"/>
        <end position="175"/>
    </location>
</feature>
<keyword evidence="7" id="KW-1185">Reference proteome</keyword>
<protein>
    <recommendedName>
        <fullName evidence="5">UPF0182 protein L21TH_1408</fullName>
    </recommendedName>
</protein>
<dbReference type="STRING" id="1304284.L21TH_1408"/>
<dbReference type="eggNOG" id="COG1615">
    <property type="taxonomic scope" value="Bacteria"/>
</dbReference>
<proteinExistence type="inferred from homology"/>
<dbReference type="EMBL" id="ARZA01000146">
    <property type="protein sequence ID" value="EOD00535.1"/>
    <property type="molecule type" value="Genomic_DNA"/>
</dbReference>
<dbReference type="OrthoDB" id="9763654at2"/>
<feature type="transmembrane region" description="Helical" evidence="5">
    <location>
        <begin position="213"/>
        <end position="234"/>
    </location>
</feature>
<evidence type="ECO:0000256" key="5">
    <source>
        <dbReference type="HAMAP-Rule" id="MF_01600"/>
    </source>
</evidence>
<comment type="subcellular location">
    <subcellularLocation>
        <location evidence="5">Cell membrane</location>
        <topology evidence="5">Multi-pass membrane protein</topology>
    </subcellularLocation>
</comment>
<dbReference type="Pfam" id="PF03699">
    <property type="entry name" value="UPF0182"/>
    <property type="match status" value="1"/>
</dbReference>
<evidence type="ECO:0000313" key="7">
    <source>
        <dbReference type="Proteomes" id="UP000013378"/>
    </source>
</evidence>
<keyword evidence="4 5" id="KW-0472">Membrane</keyword>
<dbReference type="InterPro" id="IPR005372">
    <property type="entry name" value="UPF0182"/>
</dbReference>
<feature type="transmembrane region" description="Helical" evidence="5">
    <location>
        <begin position="7"/>
        <end position="27"/>
    </location>
</feature>
<reference evidence="6 7" key="1">
    <citation type="journal article" date="2015" name="Geomicrobiol. J.">
        <title>Caldisalinibacter kiritimatiensis gen. nov., sp. nov., a moderately thermohalophilic thiosulfate-reducing bacterium from a hypersaline microbial mat.</title>
        <authorList>
            <person name="Ben Hania W."/>
            <person name="Joseph M."/>
            <person name="Fiebig A."/>
            <person name="Bunk B."/>
            <person name="Klenk H.-P."/>
            <person name="Fardeau M.-L."/>
            <person name="Spring S."/>
        </authorList>
    </citation>
    <scope>NUCLEOTIDE SEQUENCE [LARGE SCALE GENOMIC DNA]</scope>
    <source>
        <strain evidence="6 7">L21-TH-D2</strain>
    </source>
</reference>
<dbReference type="HAMAP" id="MF_01600">
    <property type="entry name" value="UPF0182"/>
    <property type="match status" value="1"/>
</dbReference>
<sequence>MRKGTKFTLGVIIFILIVLFSSFDKIIDFATDYMWFSELGYTQTFLTKLRTQLMIGIPTFLGLFILIMLYIIALKKKYYKQVHIIPDKSKEKRLNTILGLVSAVISLFISSVISGNLWFDILQFLNSINFNINDPIFGRDISFYVFKLPLIREILNILMLLAFILIILTFAFYLLMFTLRRPNTEGPIDLDLHNTINNGDIKGLFRNKILKGVLTQIGVIGFIIFLIIGINYYLKGFNLLYSTRGKVYGASYTDVHVSLWVFRIMAVAAIISAFSFFVGIVRKKIRLALIGPVALIIISIVGNIASGSVEKFVVEPDQISKELKYLEHNIEYTQKAYGLDNVIEKDFDIEYNLTKQDLLNNEETIKNIRINDYRPIKQVYFQLQGIRPYYKFNDIDIDRYNIDGEYTQVFLSARELDQQELNDQAKTWINQYLKYTHGYGFTLSPVNSVTPEGQPRLLVKNIPPTTNTDLKIERPEIYFGELTNNYIIVNTDEKEFDYPQGSDNKETIYQGTAGIELKGLNKLLFAIKQKSLKLLISGNINSDSRIVLNRNINERIKKIAPFISYDSDPYLVINQDDGKLYWIIEGYTMSTRYPYSQPYRDSNINYIRNSVKIVIDAYNGDTKYYIVEENDPIIMTYKKIFPDLFLSLDDMPEGIREHIRYPHLLFDIQSEIYRAYHMNNPRVFFASEDYWDIAKEKYMEQVQNVESNYVMFKLPEEEKAEFLLTIPYTPANKNNMTALFIARSDGENYGELTLYKLPKTENIPGPMMIESRIDQDSNISPQLTLWSQKGSNVLRGNLLVIPIENSLLYVEPIYLKADNENSLPEMKRVIVGYKDKIVMERTLDEALSKIFGNIEQEKDDNGVVDEIDTDYTDENTSDLIRRANEVFIRAKVASQNGDWAKYGQYIKELEEILNQLNTNYSIDNNEQ</sequence>
<feature type="transmembrane region" description="Helical" evidence="5">
    <location>
        <begin position="94"/>
        <end position="119"/>
    </location>
</feature>